<keyword evidence="4" id="KW-1185">Reference proteome</keyword>
<feature type="compositionally biased region" description="Basic and acidic residues" evidence="1">
    <location>
        <begin position="176"/>
        <end position="193"/>
    </location>
</feature>
<dbReference type="OrthoDB" id="5422958at2759"/>
<dbReference type="AlphaFoldDB" id="A0A2J5HUI8"/>
<gene>
    <name evidence="3" type="ORF">BDW42DRAFT_103194</name>
</gene>
<name>A0A2J5HUI8_9EURO</name>
<evidence type="ECO:0000313" key="4">
    <source>
        <dbReference type="Proteomes" id="UP000235023"/>
    </source>
</evidence>
<feature type="compositionally biased region" description="Low complexity" evidence="1">
    <location>
        <begin position="216"/>
        <end position="234"/>
    </location>
</feature>
<proteinExistence type="predicted"/>
<feature type="region of interest" description="Disordered" evidence="1">
    <location>
        <begin position="334"/>
        <end position="400"/>
    </location>
</feature>
<sequence length="400" mass="42739">MAIDARDSAIRDAKRYIRDVVRNDWTFQPSTDDGAPATSFPPLPQNEVSAWRLREYDSSGSELEPQMSPTGYDDDSSQPGSPIMSPVGGRAERRRKRRRDEEEEMRWNEGLRTWVERRDAWSGARAKPEILGGPNHPDVSSDEAAAGTLDSSSSSSPHPADSSNLATRTGASLTISDKDATPLQQDRDGEDHSTTAADGHQVSTETAITEPDTQGATATTPAPAPATAASKAVASTVAHQQRPEEAIDPVIPVVPSLISTTNPIRASITPAMYPSIYSKVVVQGLTPTVPINLADVTKAMVQGWKADGQWPPKPTNIVLQDDATVPRARDISTVAPSAAAAADKQPPSPESKRRSGVASAVRKVLHFGGFHPSHPFHRRGSSQPSEEAAAHAVEHTGENA</sequence>
<protein>
    <recommendedName>
        <fullName evidence="2">Gag1-like clamp domain-containing protein</fullName>
    </recommendedName>
</protein>
<evidence type="ECO:0000313" key="3">
    <source>
        <dbReference type="EMBL" id="PLN81017.1"/>
    </source>
</evidence>
<reference evidence="4" key="1">
    <citation type="submission" date="2017-12" db="EMBL/GenBank/DDBJ databases">
        <authorList>
            <consortium name="DOE Joint Genome Institute"/>
            <person name="Mondo S.J."/>
            <person name="Kjaerbolling I."/>
            <person name="Vesth T.C."/>
            <person name="Frisvad J.C."/>
            <person name="Nybo J.L."/>
            <person name="Theobald S."/>
            <person name="Kuo A."/>
            <person name="Bowyer P."/>
            <person name="Matsuda Y."/>
            <person name="Lyhne E.K."/>
            <person name="Kogle M.E."/>
            <person name="Clum A."/>
            <person name="Lipzen A."/>
            <person name="Salamov A."/>
            <person name="Ngan C.Y."/>
            <person name="Daum C."/>
            <person name="Chiniquy J."/>
            <person name="Barry K."/>
            <person name="LaButti K."/>
            <person name="Haridas S."/>
            <person name="Simmons B.A."/>
            <person name="Magnuson J.K."/>
            <person name="Mortensen U.H."/>
            <person name="Larsen T.O."/>
            <person name="Grigoriev I.V."/>
            <person name="Baker S.E."/>
            <person name="Andersen M.R."/>
            <person name="Nordberg H.P."/>
            <person name="Cantor M.N."/>
            <person name="Hua S.X."/>
        </authorList>
    </citation>
    <scope>NUCLEOTIDE SEQUENCE [LARGE SCALE GENOMIC DNA]</scope>
    <source>
        <strain evidence="4">IBT 19404</strain>
    </source>
</reference>
<feature type="compositionally biased region" description="Polar residues" evidence="1">
    <location>
        <begin position="201"/>
        <end position="215"/>
    </location>
</feature>
<organism evidence="3 4">
    <name type="scientific">Aspergillus taichungensis</name>
    <dbReference type="NCBI Taxonomy" id="482145"/>
    <lineage>
        <taxon>Eukaryota</taxon>
        <taxon>Fungi</taxon>
        <taxon>Dikarya</taxon>
        <taxon>Ascomycota</taxon>
        <taxon>Pezizomycotina</taxon>
        <taxon>Eurotiomycetes</taxon>
        <taxon>Eurotiomycetidae</taxon>
        <taxon>Eurotiales</taxon>
        <taxon>Aspergillaceae</taxon>
        <taxon>Aspergillus</taxon>
        <taxon>Aspergillus subgen. Circumdati</taxon>
    </lineage>
</organism>
<feature type="compositionally biased region" description="Low complexity" evidence="1">
    <location>
        <begin position="335"/>
        <end position="345"/>
    </location>
</feature>
<evidence type="ECO:0000259" key="2">
    <source>
        <dbReference type="Pfam" id="PF13259"/>
    </source>
</evidence>
<dbReference type="Pfam" id="PF13259">
    <property type="entry name" value="clamp_Gag1-like"/>
    <property type="match status" value="1"/>
</dbReference>
<dbReference type="PANTHER" id="PTHR28065:SF1">
    <property type="entry name" value="DUF4050 DOMAIN-CONTAINING PROTEIN"/>
    <property type="match status" value="1"/>
</dbReference>
<feature type="region of interest" description="Disordered" evidence="1">
    <location>
        <begin position="21"/>
        <end position="234"/>
    </location>
</feature>
<feature type="compositionally biased region" description="Basic and acidic residues" evidence="1">
    <location>
        <begin position="388"/>
        <end position="400"/>
    </location>
</feature>
<accession>A0A2J5HUI8</accession>
<dbReference type="Proteomes" id="UP000235023">
    <property type="component" value="Unassembled WGS sequence"/>
</dbReference>
<feature type="compositionally biased region" description="Basic and acidic residues" evidence="1">
    <location>
        <begin position="105"/>
        <end position="120"/>
    </location>
</feature>
<evidence type="ECO:0000256" key="1">
    <source>
        <dbReference type="SAM" id="MobiDB-lite"/>
    </source>
</evidence>
<feature type="compositionally biased region" description="Low complexity" evidence="1">
    <location>
        <begin position="150"/>
        <end position="163"/>
    </location>
</feature>
<dbReference type="EMBL" id="KZ559541">
    <property type="protein sequence ID" value="PLN81017.1"/>
    <property type="molecule type" value="Genomic_DNA"/>
</dbReference>
<dbReference type="PANTHER" id="PTHR28065">
    <property type="entry name" value="FREQUENIN"/>
    <property type="match status" value="1"/>
</dbReference>
<feature type="domain" description="Gag1-like clamp" evidence="2">
    <location>
        <begin position="90"/>
        <end position="311"/>
    </location>
</feature>
<feature type="compositionally biased region" description="Polar residues" evidence="1">
    <location>
        <begin position="164"/>
        <end position="175"/>
    </location>
</feature>
<dbReference type="InterPro" id="IPR025124">
    <property type="entry name" value="Gag1-like_clamp"/>
</dbReference>
<dbReference type="InterPro" id="IPR053274">
    <property type="entry name" value="Fluconazole_resistance"/>
</dbReference>